<sequence length="307" mass="33655">MGELPELGANGDEYDSFMSGLKMPAGLYLPYFDHQEAVFHKILPASYVEQHVETMQDQGSASHTMSTLPYEATYPLTHNYDVVTTLLQDARHVLNPDLLSYNLELPGSSNSFYLPPPLSLGPSVRYAFEAWVPYYPIPTLSNGSTLSPSELVQEGYTLNNGGWDARWFSSSLFDDLDVSMDWQNSLIPEMYAMGPTNCAGDLDFRMDTNLYIVNADLGDENPDIYPAVPGGDPHRDYVCAIATGALPPWYSPPASGATNAVDVTGGPSIIPWQVSLSESIEFLLTLLSVLQDIGKFETALLESGGKY</sequence>
<dbReference type="Proteomes" id="UP001175226">
    <property type="component" value="Unassembled WGS sequence"/>
</dbReference>
<reference evidence="1" key="1">
    <citation type="submission" date="2023-06" db="EMBL/GenBank/DDBJ databases">
        <authorList>
            <consortium name="Lawrence Berkeley National Laboratory"/>
            <person name="Ahrendt S."/>
            <person name="Sahu N."/>
            <person name="Indic B."/>
            <person name="Wong-Bajracharya J."/>
            <person name="Merenyi Z."/>
            <person name="Ke H.-M."/>
            <person name="Monk M."/>
            <person name="Kocsube S."/>
            <person name="Drula E."/>
            <person name="Lipzen A."/>
            <person name="Balint B."/>
            <person name="Henrissat B."/>
            <person name="Andreopoulos B."/>
            <person name="Martin F.M."/>
            <person name="Harder C.B."/>
            <person name="Rigling D."/>
            <person name="Ford K.L."/>
            <person name="Foster G.D."/>
            <person name="Pangilinan J."/>
            <person name="Papanicolaou A."/>
            <person name="Barry K."/>
            <person name="LaButti K."/>
            <person name="Viragh M."/>
            <person name="Koriabine M."/>
            <person name="Yan M."/>
            <person name="Riley R."/>
            <person name="Champramary S."/>
            <person name="Plett K.L."/>
            <person name="Tsai I.J."/>
            <person name="Slot J."/>
            <person name="Sipos G."/>
            <person name="Plett J."/>
            <person name="Nagy L.G."/>
            <person name="Grigoriev I.V."/>
        </authorList>
    </citation>
    <scope>NUCLEOTIDE SEQUENCE</scope>
    <source>
        <strain evidence="1">FPL87.14</strain>
    </source>
</reference>
<dbReference type="EMBL" id="JAUEPT010000039">
    <property type="protein sequence ID" value="KAK0439150.1"/>
    <property type="molecule type" value="Genomic_DNA"/>
</dbReference>
<evidence type="ECO:0000313" key="2">
    <source>
        <dbReference type="Proteomes" id="UP001175226"/>
    </source>
</evidence>
<evidence type="ECO:0000313" key="1">
    <source>
        <dbReference type="EMBL" id="KAK0439150.1"/>
    </source>
</evidence>
<gene>
    <name evidence="1" type="ORF">EV421DRAFT_1906162</name>
</gene>
<proteinExistence type="predicted"/>
<comment type="caution">
    <text evidence="1">The sequence shown here is derived from an EMBL/GenBank/DDBJ whole genome shotgun (WGS) entry which is preliminary data.</text>
</comment>
<dbReference type="AlphaFoldDB" id="A0AA39JAE6"/>
<protein>
    <submittedName>
        <fullName evidence="1">Uncharacterized protein</fullName>
    </submittedName>
</protein>
<organism evidence="1 2">
    <name type="scientific">Armillaria borealis</name>
    <dbReference type="NCBI Taxonomy" id="47425"/>
    <lineage>
        <taxon>Eukaryota</taxon>
        <taxon>Fungi</taxon>
        <taxon>Dikarya</taxon>
        <taxon>Basidiomycota</taxon>
        <taxon>Agaricomycotina</taxon>
        <taxon>Agaricomycetes</taxon>
        <taxon>Agaricomycetidae</taxon>
        <taxon>Agaricales</taxon>
        <taxon>Marasmiineae</taxon>
        <taxon>Physalacriaceae</taxon>
        <taxon>Armillaria</taxon>
    </lineage>
</organism>
<accession>A0AA39JAE6</accession>
<name>A0AA39JAE6_9AGAR</name>
<keyword evidence="2" id="KW-1185">Reference proteome</keyword>